<dbReference type="AlphaFoldDB" id="A0A5N6MXH3"/>
<protein>
    <submittedName>
        <fullName evidence="2">Uncharacterized protein</fullName>
    </submittedName>
</protein>
<dbReference type="EMBL" id="SZYD01000014">
    <property type="protein sequence ID" value="KAD4178082.1"/>
    <property type="molecule type" value="Genomic_DNA"/>
</dbReference>
<name>A0A5N6MXH3_9ASTR</name>
<dbReference type="GO" id="GO:0000398">
    <property type="term" value="P:mRNA splicing, via spliceosome"/>
    <property type="evidence" value="ECO:0007669"/>
    <property type="project" value="InterPro"/>
</dbReference>
<organism evidence="2 3">
    <name type="scientific">Mikania micrantha</name>
    <name type="common">bitter vine</name>
    <dbReference type="NCBI Taxonomy" id="192012"/>
    <lineage>
        <taxon>Eukaryota</taxon>
        <taxon>Viridiplantae</taxon>
        <taxon>Streptophyta</taxon>
        <taxon>Embryophyta</taxon>
        <taxon>Tracheophyta</taxon>
        <taxon>Spermatophyta</taxon>
        <taxon>Magnoliopsida</taxon>
        <taxon>eudicotyledons</taxon>
        <taxon>Gunneridae</taxon>
        <taxon>Pentapetalae</taxon>
        <taxon>asterids</taxon>
        <taxon>campanulids</taxon>
        <taxon>Asterales</taxon>
        <taxon>Asteraceae</taxon>
        <taxon>Asteroideae</taxon>
        <taxon>Heliantheae alliance</taxon>
        <taxon>Eupatorieae</taxon>
        <taxon>Mikania</taxon>
    </lineage>
</organism>
<dbReference type="PANTHER" id="PTHR36054">
    <property type="entry name" value="PROTEIN SICKLE"/>
    <property type="match status" value="1"/>
</dbReference>
<dbReference type="PANTHER" id="PTHR36054:SF2">
    <property type="entry name" value="PROTEIN SICKLE"/>
    <property type="match status" value="1"/>
</dbReference>
<evidence type="ECO:0000256" key="1">
    <source>
        <dbReference type="SAM" id="MobiDB-lite"/>
    </source>
</evidence>
<evidence type="ECO:0000313" key="2">
    <source>
        <dbReference type="EMBL" id="KAD4178082.1"/>
    </source>
</evidence>
<feature type="compositionally biased region" description="Polar residues" evidence="1">
    <location>
        <begin position="72"/>
        <end position="86"/>
    </location>
</feature>
<accession>A0A5N6MXH3</accession>
<proteinExistence type="predicted"/>
<sequence>MSAPEDRNAKLKDQHVKGRIVGMLMSLSNPFPESTTNPESQVQSFSQSFNYYTNPMAAYSGNKPSDITEPSIHTSNPQTHFTSSPVHGSGQGGSTSPCFSNNLGYGSGRSHPSPGPNFMNGPKHGLGQGGYPSFGPNQGRGQWFKNTMRSGPSSGRGMDHRSGQGRGGTHNHVSAEDRPDRFFNKSMVEDPWKFLEPIIWKIPRTFGAKKT</sequence>
<dbReference type="InterPro" id="IPR039292">
    <property type="entry name" value="SICKLE"/>
</dbReference>
<keyword evidence="3" id="KW-1185">Reference proteome</keyword>
<dbReference type="OrthoDB" id="1752320at2759"/>
<gene>
    <name evidence="2" type="ORF">E3N88_26673</name>
</gene>
<comment type="caution">
    <text evidence="2">The sequence shown here is derived from an EMBL/GenBank/DDBJ whole genome shotgun (WGS) entry which is preliminary data.</text>
</comment>
<reference evidence="2 3" key="1">
    <citation type="submission" date="2019-05" db="EMBL/GenBank/DDBJ databases">
        <title>Mikania micrantha, genome provides insights into the molecular mechanism of rapid growth.</title>
        <authorList>
            <person name="Liu B."/>
        </authorList>
    </citation>
    <scope>NUCLEOTIDE SEQUENCE [LARGE SCALE GENOMIC DNA]</scope>
    <source>
        <strain evidence="2">NLD-2019</strain>
        <tissue evidence="2">Leaf</tissue>
    </source>
</reference>
<feature type="region of interest" description="Disordered" evidence="1">
    <location>
        <begin position="72"/>
        <end position="98"/>
    </location>
</feature>
<evidence type="ECO:0000313" key="3">
    <source>
        <dbReference type="Proteomes" id="UP000326396"/>
    </source>
</evidence>
<dbReference type="GO" id="GO:0035196">
    <property type="term" value="P:miRNA processing"/>
    <property type="evidence" value="ECO:0007669"/>
    <property type="project" value="InterPro"/>
</dbReference>
<dbReference type="Proteomes" id="UP000326396">
    <property type="component" value="Linkage Group LG4"/>
</dbReference>
<feature type="region of interest" description="Disordered" evidence="1">
    <location>
        <begin position="150"/>
        <end position="177"/>
    </location>
</feature>